<dbReference type="SUPFAM" id="SSF55021">
    <property type="entry name" value="ACT-like"/>
    <property type="match status" value="1"/>
</dbReference>
<evidence type="ECO:0000256" key="12">
    <source>
        <dbReference type="ARBA" id="ARBA00023239"/>
    </source>
</evidence>
<dbReference type="GO" id="GO:0003941">
    <property type="term" value="F:L-serine ammonia-lyase activity"/>
    <property type="evidence" value="ECO:0007669"/>
    <property type="project" value="TreeGrafter"/>
</dbReference>
<dbReference type="AlphaFoldDB" id="A0AAF0BV24"/>
<accession>A0AAF0BV24</accession>
<dbReference type="GO" id="GO:0030170">
    <property type="term" value="F:pyridoxal phosphate binding"/>
    <property type="evidence" value="ECO:0007669"/>
    <property type="project" value="InterPro"/>
</dbReference>
<evidence type="ECO:0000313" key="17">
    <source>
        <dbReference type="Proteomes" id="UP001216390"/>
    </source>
</evidence>
<keyword evidence="10" id="KW-0100">Branched-chain amino acid biosynthesis</keyword>
<sequence>MPDPALVDLEMVRRAAADLAGVVRATPSHRSDTLTRITGREVWLKPEHLQRTGSFKIRGASHHIRHLPADGRPVIAASAGNHAQGVALAAALAGRAATVLMPESAPLPKVEATRSYGAEVRLVGSVVDDTLAAAQAEAAARGSHLVPPFDDPLVIAGQGTVGLEVATEARDVEAVLVPVGGGGLLAGTAVALRALRPEVRIVGVEAAGAAAVRASLAAGHPVTLEQVDTIADGIALKSPSARTLAHIEALVDDVVTVTDEEIARTLVLLLERGKAVVEPAGVVGLAALLAGRVPGTGPALAVLSGGNVDPLLLAKLIEHGLAAAGRFVRVRVVAQDRPGALARITGAIAALGLNVLTVDHLRAAARVGVDEVEVVLTLETRDPDQRQEVVDRLRADGHRVELLA</sequence>
<dbReference type="Proteomes" id="UP001216390">
    <property type="component" value="Chromosome"/>
</dbReference>
<evidence type="ECO:0000256" key="1">
    <source>
        <dbReference type="ARBA" id="ARBA00001274"/>
    </source>
</evidence>
<dbReference type="InterPro" id="IPR005789">
    <property type="entry name" value="Thr_deHydtase_catblc"/>
</dbReference>
<evidence type="ECO:0000259" key="15">
    <source>
        <dbReference type="PROSITE" id="PS51671"/>
    </source>
</evidence>
<proteinExistence type="inferred from homology"/>
<keyword evidence="11" id="KW-0663">Pyridoxal phosphate</keyword>
<dbReference type="PROSITE" id="PS51671">
    <property type="entry name" value="ACT"/>
    <property type="match status" value="1"/>
</dbReference>
<dbReference type="FunFam" id="3.40.50.1100:FF:000007">
    <property type="entry name" value="L-threonine dehydratase catabolic TdcB"/>
    <property type="match status" value="1"/>
</dbReference>
<evidence type="ECO:0000256" key="5">
    <source>
        <dbReference type="ARBA" id="ARBA00010869"/>
    </source>
</evidence>
<comment type="pathway">
    <text evidence="3">Amino-acid biosynthesis; L-isoleucine biosynthesis; 2-oxobutanoate from L-threonine: step 1/1.</text>
</comment>
<dbReference type="InterPro" id="IPR050147">
    <property type="entry name" value="Ser/Thr_Dehydratase"/>
</dbReference>
<dbReference type="InterPro" id="IPR044561">
    <property type="entry name" value="ACT_ThrD-II-like"/>
</dbReference>
<comment type="function">
    <text evidence="13">Catalyzes the anaerobic formation of alpha-ketobutyrate and ammonia from threonine in a two-step reaction. The first step involved a dehydration of threonine and a production of enamine intermediates (aminocrotonate), which tautomerizes to its imine form (iminobutyrate). Both intermediates are unstable and short-lived. The second step is the nonenzymatic hydrolysis of the enamine/imine intermediates to form 2-ketobutyrate and free ammonia. In the low water environment of the cell, the second step is accelerated by RidA.</text>
</comment>
<dbReference type="NCBIfam" id="TIGR01127">
    <property type="entry name" value="ilvA_1Cterm"/>
    <property type="match status" value="1"/>
</dbReference>
<dbReference type="GO" id="GO:0006565">
    <property type="term" value="P:L-serine catabolic process"/>
    <property type="evidence" value="ECO:0007669"/>
    <property type="project" value="TreeGrafter"/>
</dbReference>
<dbReference type="GO" id="GO:0009097">
    <property type="term" value="P:isoleucine biosynthetic process"/>
    <property type="evidence" value="ECO:0007669"/>
    <property type="project" value="UniProtKB-KW"/>
</dbReference>
<evidence type="ECO:0000256" key="3">
    <source>
        <dbReference type="ARBA" id="ARBA00004810"/>
    </source>
</evidence>
<dbReference type="GO" id="GO:0004794">
    <property type="term" value="F:threonine deaminase activity"/>
    <property type="evidence" value="ECO:0007669"/>
    <property type="project" value="UniProtKB-EC"/>
</dbReference>
<dbReference type="CDD" id="cd01562">
    <property type="entry name" value="Thr-dehyd"/>
    <property type="match status" value="1"/>
</dbReference>
<dbReference type="InterPro" id="IPR045865">
    <property type="entry name" value="ACT-like_dom_sf"/>
</dbReference>
<keyword evidence="12 16" id="KW-0456">Lyase</keyword>
<dbReference type="InterPro" id="IPR001926">
    <property type="entry name" value="TrpB-like_PALP"/>
</dbReference>
<dbReference type="FunFam" id="3.40.50.1100:FF:000005">
    <property type="entry name" value="Threonine dehydratase catabolic"/>
    <property type="match status" value="1"/>
</dbReference>
<dbReference type="EC" id="4.3.1.19" evidence="7"/>
<reference evidence="16" key="1">
    <citation type="submission" date="2023-01" db="EMBL/GenBank/DDBJ databases">
        <title>The diversity of Class Acidimicrobiia in South China Sea sediment environments and the proposal of Iamia marina sp. nov., a novel species of the genus Iamia.</title>
        <authorList>
            <person name="He Y."/>
            <person name="Tian X."/>
        </authorList>
    </citation>
    <scope>NUCLEOTIDE SEQUENCE</scope>
    <source>
        <strain evidence="16">DSM 19957</strain>
    </source>
</reference>
<evidence type="ECO:0000313" key="16">
    <source>
        <dbReference type="EMBL" id="WCO66638.1"/>
    </source>
</evidence>
<keyword evidence="17" id="KW-1185">Reference proteome</keyword>
<dbReference type="InterPro" id="IPR000634">
    <property type="entry name" value="Ser/Thr_deHydtase_PyrdxlP-BS"/>
</dbReference>
<feature type="domain" description="ACT" evidence="15">
    <location>
        <begin position="329"/>
        <end position="404"/>
    </location>
</feature>
<dbReference type="PROSITE" id="PS00165">
    <property type="entry name" value="DEHYDRATASE_SER_THR"/>
    <property type="match status" value="1"/>
</dbReference>
<comment type="catalytic activity">
    <reaction evidence="1">
        <text>L-threonine = 2-oxobutanoate + NH4(+)</text>
        <dbReference type="Rhea" id="RHEA:22108"/>
        <dbReference type="ChEBI" id="CHEBI:16763"/>
        <dbReference type="ChEBI" id="CHEBI:28938"/>
        <dbReference type="ChEBI" id="CHEBI:57926"/>
        <dbReference type="EC" id="4.3.1.19"/>
    </reaction>
</comment>
<dbReference type="Pfam" id="PF00291">
    <property type="entry name" value="PALP"/>
    <property type="match status" value="1"/>
</dbReference>
<dbReference type="EMBL" id="CP116942">
    <property type="protein sequence ID" value="WCO66638.1"/>
    <property type="molecule type" value="Genomic_DNA"/>
</dbReference>
<dbReference type="Gene3D" id="3.40.50.1100">
    <property type="match status" value="2"/>
</dbReference>
<comment type="similarity">
    <text evidence="5">Belongs to the serine/threonine dehydratase family.</text>
</comment>
<name>A0AAF0BV24_9ACTN</name>
<gene>
    <name evidence="16" type="primary">ilvA</name>
    <name evidence="16" type="ORF">PO878_19250</name>
</gene>
<keyword evidence="10" id="KW-0028">Amino-acid biosynthesis</keyword>
<dbReference type="Pfam" id="PF01842">
    <property type="entry name" value="ACT"/>
    <property type="match status" value="1"/>
</dbReference>
<evidence type="ECO:0000256" key="8">
    <source>
        <dbReference type="ARBA" id="ARBA00022248"/>
    </source>
</evidence>
<comment type="pathway">
    <text evidence="4">Amino-acid degradation; L-threonine degradation via propanoate pathway; propanoate from L-threonine: step 1/4.</text>
</comment>
<dbReference type="InterPro" id="IPR002912">
    <property type="entry name" value="ACT_dom"/>
</dbReference>
<evidence type="ECO:0000256" key="7">
    <source>
        <dbReference type="ARBA" id="ARBA00012096"/>
    </source>
</evidence>
<evidence type="ECO:0000256" key="9">
    <source>
        <dbReference type="ARBA" id="ARBA00022533"/>
    </source>
</evidence>
<dbReference type="KEGG" id="ima:PO878_19250"/>
<evidence type="ECO:0000256" key="13">
    <source>
        <dbReference type="ARBA" id="ARBA00025527"/>
    </source>
</evidence>
<keyword evidence="10" id="KW-0412">Isoleucine biosynthesis</keyword>
<dbReference type="Gene3D" id="3.30.70.260">
    <property type="match status" value="1"/>
</dbReference>
<comment type="cofactor">
    <cofactor evidence="2">
        <name>pyridoxal 5'-phosphate</name>
        <dbReference type="ChEBI" id="CHEBI:597326"/>
    </cofactor>
</comment>
<dbReference type="PANTHER" id="PTHR48078">
    <property type="entry name" value="THREONINE DEHYDRATASE, MITOCHONDRIAL-RELATED"/>
    <property type="match status" value="1"/>
</dbReference>
<dbReference type="InterPro" id="IPR036052">
    <property type="entry name" value="TrpB-like_PALP_sf"/>
</dbReference>
<organism evidence="16 17">
    <name type="scientific">Iamia majanohamensis</name>
    <dbReference type="NCBI Taxonomy" id="467976"/>
    <lineage>
        <taxon>Bacteria</taxon>
        <taxon>Bacillati</taxon>
        <taxon>Actinomycetota</taxon>
        <taxon>Acidimicrobiia</taxon>
        <taxon>Acidimicrobiales</taxon>
        <taxon>Iamiaceae</taxon>
        <taxon>Iamia</taxon>
    </lineage>
</organism>
<evidence type="ECO:0000256" key="2">
    <source>
        <dbReference type="ARBA" id="ARBA00001933"/>
    </source>
</evidence>
<evidence type="ECO:0000256" key="6">
    <source>
        <dbReference type="ARBA" id="ARBA00011447"/>
    </source>
</evidence>
<comment type="subunit">
    <text evidence="6">In the native structure, TdcB is in a dimeric form, whereas in the TdcB-AMP complex, it exists in a tetrameric form (dimer of dimers).</text>
</comment>
<protein>
    <recommendedName>
        <fullName evidence="8">L-threonine dehydratase catabolic TdcB</fullName>
        <ecNumber evidence="7">4.3.1.19</ecNumber>
    </recommendedName>
    <alternativeName>
        <fullName evidence="14">Threonine deaminase</fullName>
    </alternativeName>
</protein>
<dbReference type="GO" id="GO:0006567">
    <property type="term" value="P:L-threonine catabolic process"/>
    <property type="evidence" value="ECO:0007669"/>
    <property type="project" value="InterPro"/>
</dbReference>
<dbReference type="CDD" id="cd04886">
    <property type="entry name" value="ACT_ThrD-II-like"/>
    <property type="match status" value="1"/>
</dbReference>
<evidence type="ECO:0000256" key="4">
    <source>
        <dbReference type="ARBA" id="ARBA00004958"/>
    </source>
</evidence>
<keyword evidence="9" id="KW-0021">Allosteric enzyme</keyword>
<dbReference type="SUPFAM" id="SSF53686">
    <property type="entry name" value="Tryptophan synthase beta subunit-like PLP-dependent enzymes"/>
    <property type="match status" value="1"/>
</dbReference>
<evidence type="ECO:0000256" key="14">
    <source>
        <dbReference type="ARBA" id="ARBA00031427"/>
    </source>
</evidence>
<evidence type="ECO:0000256" key="11">
    <source>
        <dbReference type="ARBA" id="ARBA00022898"/>
    </source>
</evidence>
<evidence type="ECO:0000256" key="10">
    <source>
        <dbReference type="ARBA" id="ARBA00022624"/>
    </source>
</evidence>
<dbReference type="PANTHER" id="PTHR48078:SF6">
    <property type="entry name" value="L-THREONINE DEHYDRATASE CATABOLIC TDCB"/>
    <property type="match status" value="1"/>
</dbReference>